<evidence type="ECO:0000256" key="7">
    <source>
        <dbReference type="ARBA" id="ARBA00023136"/>
    </source>
</evidence>
<dbReference type="Proteomes" id="UP000279307">
    <property type="component" value="Chromosome 3"/>
</dbReference>
<evidence type="ECO:0000256" key="10">
    <source>
        <dbReference type="RuleBase" id="RU351113"/>
    </source>
</evidence>
<feature type="transmembrane region" description="Helical" evidence="10">
    <location>
        <begin position="62"/>
        <end position="83"/>
    </location>
</feature>
<evidence type="ECO:0000313" key="12">
    <source>
        <dbReference type="EMBL" id="RLU25030.1"/>
    </source>
</evidence>
<evidence type="ECO:0000256" key="8">
    <source>
        <dbReference type="ARBA" id="ARBA00023170"/>
    </source>
</evidence>
<dbReference type="GO" id="GO:0005549">
    <property type="term" value="F:odorant binding"/>
    <property type="evidence" value="ECO:0007669"/>
    <property type="project" value="InterPro"/>
</dbReference>
<sequence length="393" mass="45371">MTICLKTQHFNLNRILLLLVGLWPYEQSKLVHLQLILFFGILSSSVIFQLTVFLTAQFTIDLVVQVLSVVSLNVTFMITYNAFWANTHTVRLLGEQLQHMCNELRDGNEIAIIQKYGNDAKRITIIFIFLLVCYVISFNMLSFMPYFLSAILHINESNHPMQLFLTEYFVDEEKYFYLILLHTNVAFSIGGTAFAATGLMLLSYVEHSCGMFQIASYRLEKALGNVLENISAEKEMMQYRQIVYAITIHRDAMEFSTLFISNFGNSFFGVAVVGVLCMSLNFFGISRTLLHKEHFMQLAKHFIIAFSIVMYIFLSNYFGQQVTDHDNHVYLTAYNVYWYKAPIRIQKLILFLIERSTKSFNLRVVGVLVASIERFASLMKTSISYFTVIHSLQ</sequence>
<comment type="subcellular location">
    <subcellularLocation>
        <location evidence="1 10">Cell membrane</location>
        <topology evidence="1 10">Multi-pass membrane protein</topology>
    </subcellularLocation>
</comment>
<feature type="transmembrane region" description="Helical" evidence="10">
    <location>
        <begin position="267"/>
        <end position="290"/>
    </location>
</feature>
<reference evidence="12 14" key="2">
    <citation type="journal article" date="2018" name="Genome Res.">
        <title>The genomic architecture and molecular evolution of ant odorant receptors.</title>
        <authorList>
            <person name="McKenzie S.K."/>
            <person name="Kronauer D.J.C."/>
        </authorList>
    </citation>
    <scope>NUCLEOTIDE SEQUENCE [LARGE SCALE GENOMIC DNA]</scope>
    <source>
        <strain evidence="12">Clonal line C1</strain>
    </source>
</reference>
<reference evidence="11 13" key="1">
    <citation type="journal article" date="2014" name="Curr. Biol.">
        <title>The genome of the clonal raider ant Cerapachys biroi.</title>
        <authorList>
            <person name="Oxley P.R."/>
            <person name="Ji L."/>
            <person name="Fetter-Pruneda I."/>
            <person name="McKenzie S.K."/>
            <person name="Li C."/>
            <person name="Hu H."/>
            <person name="Zhang G."/>
            <person name="Kronauer D.J."/>
        </authorList>
    </citation>
    <scope>NUCLEOTIDE SEQUENCE [LARGE SCALE GENOMIC DNA]</scope>
</reference>
<reference evidence="12" key="3">
    <citation type="submission" date="2018-07" db="EMBL/GenBank/DDBJ databases">
        <authorList>
            <person name="Mckenzie S.K."/>
            <person name="Kronauer D.J.C."/>
        </authorList>
    </citation>
    <scope>NUCLEOTIDE SEQUENCE</scope>
    <source>
        <strain evidence="12">Clonal line C1</strain>
    </source>
</reference>
<comment type="similarity">
    <text evidence="10">Belongs to the insect chemoreceptor superfamily. Heteromeric odorant receptor channel (TC 1.A.69) family.</text>
</comment>
<dbReference type="EMBL" id="KK107652">
    <property type="protein sequence ID" value="EZA48295.1"/>
    <property type="molecule type" value="Genomic_DNA"/>
</dbReference>
<keyword evidence="8 10" id="KW-0675">Receptor</keyword>
<evidence type="ECO:0000256" key="9">
    <source>
        <dbReference type="ARBA" id="ARBA00023224"/>
    </source>
</evidence>
<name>A0A026VXA7_OOCBI</name>
<keyword evidence="13" id="KW-1185">Reference proteome</keyword>
<evidence type="ECO:0000313" key="11">
    <source>
        <dbReference type="EMBL" id="EZA48295.1"/>
    </source>
</evidence>
<dbReference type="GO" id="GO:0007165">
    <property type="term" value="P:signal transduction"/>
    <property type="evidence" value="ECO:0007669"/>
    <property type="project" value="UniProtKB-KW"/>
</dbReference>
<dbReference type="PANTHER" id="PTHR21137">
    <property type="entry name" value="ODORANT RECEPTOR"/>
    <property type="match status" value="1"/>
</dbReference>
<dbReference type="Pfam" id="PF02949">
    <property type="entry name" value="7tm_6"/>
    <property type="match status" value="1"/>
</dbReference>
<dbReference type="GO" id="GO:0004984">
    <property type="term" value="F:olfactory receptor activity"/>
    <property type="evidence" value="ECO:0007669"/>
    <property type="project" value="InterPro"/>
</dbReference>
<dbReference type="EMBL" id="QOIP01000003">
    <property type="protein sequence ID" value="RLU25030.1"/>
    <property type="molecule type" value="Genomic_DNA"/>
</dbReference>
<evidence type="ECO:0000256" key="1">
    <source>
        <dbReference type="ARBA" id="ARBA00004651"/>
    </source>
</evidence>
<evidence type="ECO:0000256" key="2">
    <source>
        <dbReference type="ARBA" id="ARBA00022475"/>
    </source>
</evidence>
<dbReference type="GO" id="GO:0005886">
    <property type="term" value="C:plasma membrane"/>
    <property type="evidence" value="ECO:0007669"/>
    <property type="project" value="UniProtKB-SubCell"/>
</dbReference>
<keyword evidence="9 10" id="KW-0807">Transducer</keyword>
<keyword evidence="5 10" id="KW-0552">Olfaction</keyword>
<evidence type="ECO:0000256" key="5">
    <source>
        <dbReference type="ARBA" id="ARBA00022725"/>
    </source>
</evidence>
<evidence type="ECO:0000256" key="4">
    <source>
        <dbReference type="ARBA" id="ARBA00022692"/>
    </source>
</evidence>
<keyword evidence="4 10" id="KW-0812">Transmembrane</keyword>
<evidence type="ECO:0000256" key="6">
    <source>
        <dbReference type="ARBA" id="ARBA00022989"/>
    </source>
</evidence>
<dbReference type="InterPro" id="IPR004117">
    <property type="entry name" value="7tm6_olfct_rcpt"/>
</dbReference>
<feature type="transmembrane region" description="Helical" evidence="10">
    <location>
        <begin position="302"/>
        <end position="319"/>
    </location>
</feature>
<feature type="transmembrane region" description="Helical" evidence="10">
    <location>
        <begin position="175"/>
        <end position="202"/>
    </location>
</feature>
<feature type="transmembrane region" description="Helical" evidence="10">
    <location>
        <begin position="125"/>
        <end position="155"/>
    </location>
</feature>
<organism evidence="11 13">
    <name type="scientific">Ooceraea biroi</name>
    <name type="common">Clonal raider ant</name>
    <name type="synonym">Cerapachys biroi</name>
    <dbReference type="NCBI Taxonomy" id="2015173"/>
    <lineage>
        <taxon>Eukaryota</taxon>
        <taxon>Metazoa</taxon>
        <taxon>Ecdysozoa</taxon>
        <taxon>Arthropoda</taxon>
        <taxon>Hexapoda</taxon>
        <taxon>Insecta</taxon>
        <taxon>Pterygota</taxon>
        <taxon>Neoptera</taxon>
        <taxon>Endopterygota</taxon>
        <taxon>Hymenoptera</taxon>
        <taxon>Apocrita</taxon>
        <taxon>Aculeata</taxon>
        <taxon>Formicoidea</taxon>
        <taxon>Formicidae</taxon>
        <taxon>Dorylinae</taxon>
        <taxon>Ooceraea</taxon>
    </lineage>
</organism>
<evidence type="ECO:0000313" key="14">
    <source>
        <dbReference type="Proteomes" id="UP000279307"/>
    </source>
</evidence>
<proteinExistence type="inferred from homology"/>
<feature type="transmembrane region" description="Helical" evidence="10">
    <location>
        <begin position="35"/>
        <end position="56"/>
    </location>
</feature>
<keyword evidence="6 10" id="KW-1133">Transmembrane helix</keyword>
<keyword evidence="7 10" id="KW-0472">Membrane</keyword>
<dbReference type="PANTHER" id="PTHR21137:SF35">
    <property type="entry name" value="ODORANT RECEPTOR 19A-RELATED"/>
    <property type="match status" value="1"/>
</dbReference>
<protein>
    <recommendedName>
        <fullName evidence="10">Odorant receptor</fullName>
    </recommendedName>
</protein>
<keyword evidence="2" id="KW-1003">Cell membrane</keyword>
<accession>A0A026VXA7</accession>
<dbReference type="Proteomes" id="UP000053097">
    <property type="component" value="Unassembled WGS sequence"/>
</dbReference>
<gene>
    <name evidence="12" type="ORF">DMN91_003122</name>
    <name evidence="11" type="ORF">X777_14095</name>
</gene>
<comment type="caution">
    <text evidence="10">Lacks conserved residue(s) required for the propagation of feature annotation.</text>
</comment>
<keyword evidence="3 10" id="KW-0716">Sensory transduction</keyword>
<dbReference type="OrthoDB" id="7696577at2759"/>
<evidence type="ECO:0000313" key="13">
    <source>
        <dbReference type="Proteomes" id="UP000053097"/>
    </source>
</evidence>
<evidence type="ECO:0000256" key="3">
    <source>
        <dbReference type="ARBA" id="ARBA00022606"/>
    </source>
</evidence>
<dbReference type="AlphaFoldDB" id="A0A026VXA7"/>